<feature type="signal peptide" evidence="7">
    <location>
        <begin position="1"/>
        <end position="16"/>
    </location>
</feature>
<name>A0A846N3T1_9PROT</name>
<dbReference type="GO" id="GO:0016491">
    <property type="term" value="F:oxidoreductase activity"/>
    <property type="evidence" value="ECO:0007669"/>
    <property type="project" value="UniProtKB-KW"/>
</dbReference>
<reference evidence="9 10" key="1">
    <citation type="submission" date="2020-03" db="EMBL/GenBank/DDBJ databases">
        <title>Genomic Encyclopedia of Type Strains, Phase IV (KMG-IV): sequencing the most valuable type-strain genomes for metagenomic binning, comparative biology and taxonomic classification.</title>
        <authorList>
            <person name="Goeker M."/>
        </authorList>
    </citation>
    <scope>NUCLEOTIDE SEQUENCE [LARGE SCALE GENOMIC DNA]</scope>
    <source>
        <strain evidence="9 10">DSM 19867</strain>
    </source>
</reference>
<dbReference type="SUPFAM" id="SSF52833">
    <property type="entry name" value="Thioredoxin-like"/>
    <property type="match status" value="1"/>
</dbReference>
<dbReference type="AlphaFoldDB" id="A0A846N3T1"/>
<evidence type="ECO:0000313" key="10">
    <source>
        <dbReference type="Proteomes" id="UP000570514"/>
    </source>
</evidence>
<gene>
    <name evidence="9" type="ORF">FHS83_003487</name>
</gene>
<evidence type="ECO:0000256" key="4">
    <source>
        <dbReference type="ARBA" id="ARBA00023002"/>
    </source>
</evidence>
<dbReference type="PANTHER" id="PTHR13887:SF14">
    <property type="entry name" value="DISULFIDE BOND FORMATION PROTEIN D"/>
    <property type="match status" value="1"/>
</dbReference>
<dbReference type="Gene3D" id="3.40.30.10">
    <property type="entry name" value="Glutaredoxin"/>
    <property type="match status" value="1"/>
</dbReference>
<keyword evidence="4" id="KW-0560">Oxidoreductase</keyword>
<comment type="similarity">
    <text evidence="2">Belongs to the thioredoxin family. DsbA subfamily.</text>
</comment>
<evidence type="ECO:0000256" key="6">
    <source>
        <dbReference type="ARBA" id="ARBA00023284"/>
    </source>
</evidence>
<evidence type="ECO:0000256" key="7">
    <source>
        <dbReference type="SAM" id="SignalP"/>
    </source>
</evidence>
<dbReference type="RefSeq" id="WP_208414932.1">
    <property type="nucleotide sequence ID" value="NZ_BAAADC010000001.1"/>
</dbReference>
<feature type="chain" id="PRO_5032391377" evidence="7">
    <location>
        <begin position="17"/>
        <end position="202"/>
    </location>
</feature>
<keyword evidence="5" id="KW-1015">Disulfide bond</keyword>
<dbReference type="InterPro" id="IPR036249">
    <property type="entry name" value="Thioredoxin-like_sf"/>
</dbReference>
<keyword evidence="3 7" id="KW-0732">Signal</keyword>
<protein>
    <submittedName>
        <fullName evidence="9">Protein-disulfide isomerase</fullName>
    </submittedName>
</protein>
<evidence type="ECO:0000256" key="1">
    <source>
        <dbReference type="ARBA" id="ARBA00003565"/>
    </source>
</evidence>
<evidence type="ECO:0000256" key="5">
    <source>
        <dbReference type="ARBA" id="ARBA00023157"/>
    </source>
</evidence>
<accession>A0A846N3T1</accession>
<feature type="domain" description="Thioredoxin" evidence="8">
    <location>
        <begin position="6"/>
        <end position="196"/>
    </location>
</feature>
<keyword evidence="6" id="KW-0676">Redox-active center</keyword>
<dbReference type="Proteomes" id="UP000570514">
    <property type="component" value="Unassembled WGS sequence"/>
</dbReference>
<proteinExistence type="inferred from homology"/>
<comment type="caution">
    <text evidence="9">The sequence shown here is derived from an EMBL/GenBank/DDBJ whole genome shotgun (WGS) entry which is preliminary data.</text>
</comment>
<dbReference type="EMBL" id="JAASRM010000001">
    <property type="protein sequence ID" value="NIK90169.1"/>
    <property type="molecule type" value="Genomic_DNA"/>
</dbReference>
<evidence type="ECO:0000256" key="3">
    <source>
        <dbReference type="ARBA" id="ARBA00022729"/>
    </source>
</evidence>
<dbReference type="PANTHER" id="PTHR13887">
    <property type="entry name" value="GLUTATHIONE S-TRANSFERASE KAPPA"/>
    <property type="match status" value="1"/>
</dbReference>
<dbReference type="Pfam" id="PF13462">
    <property type="entry name" value="Thioredoxin_4"/>
    <property type="match status" value="1"/>
</dbReference>
<comment type="function">
    <text evidence="1">May be required for disulfide bond formation in some proteins.</text>
</comment>
<evidence type="ECO:0000256" key="2">
    <source>
        <dbReference type="ARBA" id="ARBA00005791"/>
    </source>
</evidence>
<keyword evidence="10" id="KW-1185">Reference proteome</keyword>
<sequence length="202" mass="22059">MMAALAFLASASAALALEPVFPDDRSMGDPKAPVQVIEYAAPACPHCARFAATVMPDLKKTFIDTGKVHYVLRIFPISQIDGAVAGMAQCMPKTRYFEFLDLAFKRQDLWDPDGYQIPDIHAGLLELGKLAGLSEAQVDSCIADEKEYERVNRIAAHGEKTYGIKGVPTLIVNGSEVPPTERGWPQLKSRIETLLAGKKDGR</sequence>
<evidence type="ECO:0000259" key="8">
    <source>
        <dbReference type="PROSITE" id="PS51352"/>
    </source>
</evidence>
<evidence type="ECO:0000313" key="9">
    <source>
        <dbReference type="EMBL" id="NIK90169.1"/>
    </source>
</evidence>
<dbReference type="InterPro" id="IPR013766">
    <property type="entry name" value="Thioredoxin_domain"/>
</dbReference>
<dbReference type="GO" id="GO:0016853">
    <property type="term" value="F:isomerase activity"/>
    <property type="evidence" value="ECO:0007669"/>
    <property type="project" value="UniProtKB-KW"/>
</dbReference>
<organism evidence="9 10">
    <name type="scientific">Rhizomicrobium palustre</name>
    <dbReference type="NCBI Taxonomy" id="189966"/>
    <lineage>
        <taxon>Bacteria</taxon>
        <taxon>Pseudomonadati</taxon>
        <taxon>Pseudomonadota</taxon>
        <taxon>Alphaproteobacteria</taxon>
        <taxon>Micropepsales</taxon>
        <taxon>Micropepsaceae</taxon>
        <taxon>Rhizomicrobium</taxon>
    </lineage>
</organism>
<keyword evidence="9" id="KW-0413">Isomerase</keyword>
<dbReference type="PROSITE" id="PS51352">
    <property type="entry name" value="THIOREDOXIN_2"/>
    <property type="match status" value="1"/>
</dbReference>
<dbReference type="InterPro" id="IPR012336">
    <property type="entry name" value="Thioredoxin-like_fold"/>
</dbReference>